<reference evidence="2 3" key="1">
    <citation type="journal article" date="2019" name="Nat. Ecol. Evol.">
        <title>Megaphylogeny resolves global patterns of mushroom evolution.</title>
        <authorList>
            <person name="Varga T."/>
            <person name="Krizsan K."/>
            <person name="Foldi C."/>
            <person name="Dima B."/>
            <person name="Sanchez-Garcia M."/>
            <person name="Sanchez-Ramirez S."/>
            <person name="Szollosi G.J."/>
            <person name="Szarkandi J.G."/>
            <person name="Papp V."/>
            <person name="Albert L."/>
            <person name="Andreopoulos W."/>
            <person name="Angelini C."/>
            <person name="Antonin V."/>
            <person name="Barry K.W."/>
            <person name="Bougher N.L."/>
            <person name="Buchanan P."/>
            <person name="Buyck B."/>
            <person name="Bense V."/>
            <person name="Catcheside P."/>
            <person name="Chovatia M."/>
            <person name="Cooper J."/>
            <person name="Damon W."/>
            <person name="Desjardin D."/>
            <person name="Finy P."/>
            <person name="Geml J."/>
            <person name="Haridas S."/>
            <person name="Hughes K."/>
            <person name="Justo A."/>
            <person name="Karasinski D."/>
            <person name="Kautmanova I."/>
            <person name="Kiss B."/>
            <person name="Kocsube S."/>
            <person name="Kotiranta H."/>
            <person name="LaButti K.M."/>
            <person name="Lechner B.E."/>
            <person name="Liimatainen K."/>
            <person name="Lipzen A."/>
            <person name="Lukacs Z."/>
            <person name="Mihaltcheva S."/>
            <person name="Morgado L.N."/>
            <person name="Niskanen T."/>
            <person name="Noordeloos M.E."/>
            <person name="Ohm R.A."/>
            <person name="Ortiz-Santana B."/>
            <person name="Ovrebo C."/>
            <person name="Racz N."/>
            <person name="Riley R."/>
            <person name="Savchenko A."/>
            <person name="Shiryaev A."/>
            <person name="Soop K."/>
            <person name="Spirin V."/>
            <person name="Szebenyi C."/>
            <person name="Tomsovsky M."/>
            <person name="Tulloss R.E."/>
            <person name="Uehling J."/>
            <person name="Grigoriev I.V."/>
            <person name="Vagvolgyi C."/>
            <person name="Papp T."/>
            <person name="Martin F.M."/>
            <person name="Miettinen O."/>
            <person name="Hibbett D.S."/>
            <person name="Nagy L.G."/>
        </authorList>
    </citation>
    <scope>NUCLEOTIDE SEQUENCE [LARGE SCALE GENOMIC DNA]</scope>
    <source>
        <strain evidence="2 3">CBS 121175</strain>
    </source>
</reference>
<dbReference type="EMBL" id="ML210231">
    <property type="protein sequence ID" value="TFK22837.1"/>
    <property type="molecule type" value="Genomic_DNA"/>
</dbReference>
<evidence type="ECO:0008006" key="4">
    <source>
        <dbReference type="Google" id="ProtNLM"/>
    </source>
</evidence>
<sequence>MPFCDKCGRGQPSLNIQTVPDLEHEITRIDALMSHLSQQRTQLRRKINTLAPISQLPRELIIEIFSLVRAPLFLGSICVLWRTLAWNTPLLWRFIHLTIPDNTHHLPLLSAWLSRAKSTPLHINLHTPSSNEQHDPTLLSLRLTLQTLTVHSTHWGTITSLLPPSCHPILTAASFPQLTSAAFRPPKGTISTFSRPPDMFRPAATPALTDLDLSGYDFSSMALPWPQLRRFRTQFLTVAECLRLLHRAPNLVFCSLDHVYCPDQPHPAPATSNINIDSNNDSANANGTGYWTHANLQALEITLIKSTATVLLDLIALPALRDLSVTYIGPEQISLLPILSLVARSSLVPLSEFSSGSSSVPTSTSTSSFTSTSIPTPTSTSKPPPTPTLRTLSISQPTLREPELLALLACLPHLHTLALNLKPHAPGALLTGPRGLTAAFVRRMCVCSGGGRGVERSRELEQDQETERNQESDQVTDKDQDPHPLLPTLTHLSYEGPLLCPLDELLRMLETRVVFGTLRSALVVLESVSAGLGVMADADAGLGAMADADAGLARADADAGLELGAGDDAGTGAGETRLGSEQAARVEKLGMRGVVVQVRCRDAGWM</sequence>
<protein>
    <recommendedName>
        <fullName evidence="4">F-box domain-containing protein</fullName>
    </recommendedName>
</protein>
<proteinExistence type="predicted"/>
<organism evidence="2 3">
    <name type="scientific">Coprinopsis marcescibilis</name>
    <name type="common">Agaric fungus</name>
    <name type="synonym">Psathyrella marcescibilis</name>
    <dbReference type="NCBI Taxonomy" id="230819"/>
    <lineage>
        <taxon>Eukaryota</taxon>
        <taxon>Fungi</taxon>
        <taxon>Dikarya</taxon>
        <taxon>Basidiomycota</taxon>
        <taxon>Agaricomycotina</taxon>
        <taxon>Agaricomycetes</taxon>
        <taxon>Agaricomycetidae</taxon>
        <taxon>Agaricales</taxon>
        <taxon>Agaricineae</taxon>
        <taxon>Psathyrellaceae</taxon>
        <taxon>Coprinopsis</taxon>
    </lineage>
</organism>
<dbReference type="OrthoDB" id="3038182at2759"/>
<feature type="region of interest" description="Disordered" evidence="1">
    <location>
        <begin position="451"/>
        <end position="489"/>
    </location>
</feature>
<evidence type="ECO:0000313" key="2">
    <source>
        <dbReference type="EMBL" id="TFK22837.1"/>
    </source>
</evidence>
<name>A0A5C3KRI7_COPMA</name>
<feature type="compositionally biased region" description="Low complexity" evidence="1">
    <location>
        <begin position="352"/>
        <end position="381"/>
    </location>
</feature>
<evidence type="ECO:0000313" key="3">
    <source>
        <dbReference type="Proteomes" id="UP000307440"/>
    </source>
</evidence>
<evidence type="ECO:0000256" key="1">
    <source>
        <dbReference type="SAM" id="MobiDB-lite"/>
    </source>
</evidence>
<dbReference type="AlphaFoldDB" id="A0A5C3KRI7"/>
<feature type="region of interest" description="Disordered" evidence="1">
    <location>
        <begin position="352"/>
        <end position="392"/>
    </location>
</feature>
<accession>A0A5C3KRI7</accession>
<feature type="compositionally biased region" description="Basic and acidic residues" evidence="1">
    <location>
        <begin position="453"/>
        <end position="482"/>
    </location>
</feature>
<dbReference type="Proteomes" id="UP000307440">
    <property type="component" value="Unassembled WGS sequence"/>
</dbReference>
<gene>
    <name evidence="2" type="ORF">FA15DRAFT_757694</name>
</gene>
<dbReference type="STRING" id="230819.A0A5C3KRI7"/>
<keyword evidence="3" id="KW-1185">Reference proteome</keyword>